<evidence type="ECO:0000256" key="13">
    <source>
        <dbReference type="ARBA" id="ARBA00023128"/>
    </source>
</evidence>
<dbReference type="PANTHER" id="PTHR10266:SF3">
    <property type="entry name" value="CYTOCHROME C1, HEME PROTEIN, MITOCHONDRIAL"/>
    <property type="match status" value="1"/>
</dbReference>
<gene>
    <name evidence="18" type="primary">CYC1_2</name>
    <name evidence="18" type="ORF">g.13287</name>
</gene>
<dbReference type="AlphaFoldDB" id="A0A6G1SQA4"/>
<feature type="transmembrane region" description="Helical" evidence="16">
    <location>
        <begin position="243"/>
        <end position="262"/>
    </location>
</feature>
<evidence type="ECO:0000256" key="7">
    <source>
        <dbReference type="ARBA" id="ARBA00022692"/>
    </source>
</evidence>
<dbReference type="GO" id="GO:0006122">
    <property type="term" value="P:mitochondrial electron transport, ubiquinol to cytochrome c"/>
    <property type="evidence" value="ECO:0007669"/>
    <property type="project" value="TreeGrafter"/>
</dbReference>
<keyword evidence="8 15" id="KW-0479">Metal-binding</keyword>
<evidence type="ECO:0000256" key="8">
    <source>
        <dbReference type="ARBA" id="ARBA00022723"/>
    </source>
</evidence>
<evidence type="ECO:0000259" key="17">
    <source>
        <dbReference type="PROSITE" id="PS51007"/>
    </source>
</evidence>
<keyword evidence="4" id="KW-0813">Transport</keyword>
<dbReference type="InterPro" id="IPR021157">
    <property type="entry name" value="Cyt_c1_TM_anchor_C"/>
</dbReference>
<protein>
    <submittedName>
        <fullName evidence="18">Cytochrome c1, heme protein, mitochondrial</fullName>
    </submittedName>
</protein>
<dbReference type="PROSITE" id="PS51007">
    <property type="entry name" value="CYTC"/>
    <property type="match status" value="1"/>
</dbReference>
<evidence type="ECO:0000256" key="16">
    <source>
        <dbReference type="SAM" id="Phobius"/>
    </source>
</evidence>
<evidence type="ECO:0000256" key="11">
    <source>
        <dbReference type="ARBA" id="ARBA00022989"/>
    </source>
</evidence>
<dbReference type="Gene3D" id="1.10.760.10">
    <property type="entry name" value="Cytochrome c-like domain"/>
    <property type="match status" value="1"/>
</dbReference>
<keyword evidence="7 16" id="KW-0812">Transmembrane</keyword>
<evidence type="ECO:0000256" key="2">
    <source>
        <dbReference type="ARBA" id="ARBA00004273"/>
    </source>
</evidence>
<dbReference type="InterPro" id="IPR002326">
    <property type="entry name" value="Cyt_c1"/>
</dbReference>
<evidence type="ECO:0000256" key="15">
    <source>
        <dbReference type="PIRSR" id="PIRSR602326-1"/>
    </source>
</evidence>
<keyword evidence="9" id="KW-0999">Mitochondrion inner membrane</keyword>
<comment type="function">
    <text evidence="1">Electron carrier protein. The oxidized form of the cytochrome c heme group can accept an electron from the heme group of the cytochrome c1 subunit of cytochrome reductase. Cytochrome c then transfers this electron to the cytochrome oxidase complex, the final protein carrier in the mitochondrial electron-transport chain.</text>
</comment>
<keyword evidence="13" id="KW-0496">Mitochondrion</keyword>
<reference evidence="18" key="1">
    <citation type="submission" date="2018-10" db="EMBL/GenBank/DDBJ databases">
        <title>Transcriptome assembly of Aceria tosichella (Wheat curl mite) Type 2.</title>
        <authorList>
            <person name="Scully E.D."/>
            <person name="Geib S.M."/>
            <person name="Palmer N.A."/>
            <person name="Gupta A.K."/>
            <person name="Sarath G."/>
            <person name="Tatineni S."/>
        </authorList>
    </citation>
    <scope>NUCLEOTIDE SEQUENCE</scope>
    <source>
        <strain evidence="18">LincolnNE</strain>
    </source>
</reference>
<evidence type="ECO:0000256" key="3">
    <source>
        <dbReference type="ARBA" id="ARBA00006488"/>
    </source>
</evidence>
<name>A0A6G1SQA4_9ACAR</name>
<dbReference type="GO" id="GO:0009055">
    <property type="term" value="F:electron transfer activity"/>
    <property type="evidence" value="ECO:0007669"/>
    <property type="project" value="InterPro"/>
</dbReference>
<keyword evidence="10" id="KW-0249">Electron transport</keyword>
<dbReference type="GO" id="GO:0005743">
    <property type="term" value="C:mitochondrial inner membrane"/>
    <property type="evidence" value="ECO:0007669"/>
    <property type="project" value="UniProtKB-SubCell"/>
</dbReference>
<dbReference type="InterPro" id="IPR009056">
    <property type="entry name" value="Cyt_c-like_dom"/>
</dbReference>
<keyword evidence="12 15" id="KW-0408">Iron</keyword>
<comment type="subcellular location">
    <subcellularLocation>
        <location evidence="2">Mitochondrion inner membrane</location>
    </subcellularLocation>
</comment>
<keyword evidence="5 15" id="KW-0349">Heme</keyword>
<comment type="similarity">
    <text evidence="3">Belongs to the cytochrome c family.</text>
</comment>
<dbReference type="InterPro" id="IPR036909">
    <property type="entry name" value="Cyt_c-like_dom_sf"/>
</dbReference>
<keyword evidence="6" id="KW-0679">Respiratory chain</keyword>
<evidence type="ECO:0000256" key="4">
    <source>
        <dbReference type="ARBA" id="ARBA00022448"/>
    </source>
</evidence>
<evidence type="ECO:0000256" key="10">
    <source>
        <dbReference type="ARBA" id="ARBA00022982"/>
    </source>
</evidence>
<dbReference type="FunFam" id="1.10.760.10:FF:000002">
    <property type="entry name" value="Cytochrome c1, heme protein"/>
    <property type="match status" value="1"/>
</dbReference>
<evidence type="ECO:0000256" key="14">
    <source>
        <dbReference type="ARBA" id="ARBA00023136"/>
    </source>
</evidence>
<keyword evidence="14 16" id="KW-0472">Membrane</keyword>
<dbReference type="GO" id="GO:0046872">
    <property type="term" value="F:metal ion binding"/>
    <property type="evidence" value="ECO:0007669"/>
    <property type="project" value="UniProtKB-KW"/>
</dbReference>
<feature type="binding site" description="covalent" evidence="15">
    <location>
        <position position="77"/>
    </location>
    <ligand>
        <name>heme c</name>
        <dbReference type="ChEBI" id="CHEBI:61717"/>
    </ligand>
</feature>
<dbReference type="EMBL" id="GGYP01007610">
    <property type="protein sequence ID" value="MDE52381.1"/>
    <property type="molecule type" value="Transcribed_RNA"/>
</dbReference>
<evidence type="ECO:0000256" key="5">
    <source>
        <dbReference type="ARBA" id="ARBA00022617"/>
    </source>
</evidence>
<sequence>MAIGIAQRVFSRGGRRLAVLATAGLATGSTLYALNRPLEASDLIAHPPKMDWPHKWLFNSFDHASIRRGWEVYKQVCAACHSLNYVHYRSMVDVFLTEEEARLEAADVMIEDGPDDTGNMYMRPGKLSDHVPGPYKNQEAARAANNGAYPPDLSLIVIARDGGEDYIFSLLTGYTDPPAGMVLEDGQYFNPYFLDGGIGMAQALYDEVIEYTDGTPASASQLAKDVTTFLAWCSMPEHDERKLMAMKFLIVALPIMGACWYWKRHTWIQLKTRKIALKT</sequence>
<evidence type="ECO:0000256" key="1">
    <source>
        <dbReference type="ARBA" id="ARBA00002555"/>
    </source>
</evidence>
<feature type="binding site" description="covalent" evidence="15">
    <location>
        <position position="80"/>
    </location>
    <ligand>
        <name>heme c</name>
        <dbReference type="ChEBI" id="CHEBI:61717"/>
    </ligand>
</feature>
<proteinExistence type="inferred from homology"/>
<evidence type="ECO:0000313" key="18">
    <source>
        <dbReference type="EMBL" id="MDE52381.1"/>
    </source>
</evidence>
<keyword evidence="11 16" id="KW-1133">Transmembrane helix</keyword>
<evidence type="ECO:0000256" key="12">
    <source>
        <dbReference type="ARBA" id="ARBA00023004"/>
    </source>
</evidence>
<dbReference type="Gene3D" id="1.20.5.100">
    <property type="entry name" value="Cytochrome c1, transmembrane anchor, C-terminal"/>
    <property type="match status" value="1"/>
</dbReference>
<evidence type="ECO:0000256" key="9">
    <source>
        <dbReference type="ARBA" id="ARBA00022792"/>
    </source>
</evidence>
<dbReference type="Pfam" id="PF02167">
    <property type="entry name" value="Cytochrom_C1"/>
    <property type="match status" value="1"/>
</dbReference>
<dbReference type="SUPFAM" id="SSF81496">
    <property type="entry name" value="Cytochrome c1 subunit of cytochrome bc1 complex (Ubiquinol-cytochrome c reductase), transmembrane anchor"/>
    <property type="match status" value="1"/>
</dbReference>
<dbReference type="PRINTS" id="PR00603">
    <property type="entry name" value="CYTOCHROMEC1"/>
</dbReference>
<evidence type="ECO:0000256" key="6">
    <source>
        <dbReference type="ARBA" id="ARBA00022660"/>
    </source>
</evidence>
<dbReference type="PANTHER" id="PTHR10266">
    <property type="entry name" value="CYTOCHROME C1"/>
    <property type="match status" value="1"/>
</dbReference>
<feature type="binding site" description="covalent" evidence="15">
    <location>
        <position position="81"/>
    </location>
    <ligand>
        <name>heme c</name>
        <dbReference type="ChEBI" id="CHEBI:61717"/>
    </ligand>
</feature>
<organism evidence="18">
    <name type="scientific">Aceria tosichella</name>
    <name type="common">wheat curl mite</name>
    <dbReference type="NCBI Taxonomy" id="561515"/>
    <lineage>
        <taxon>Eukaryota</taxon>
        <taxon>Metazoa</taxon>
        <taxon>Ecdysozoa</taxon>
        <taxon>Arthropoda</taxon>
        <taxon>Chelicerata</taxon>
        <taxon>Arachnida</taxon>
        <taxon>Acari</taxon>
        <taxon>Acariformes</taxon>
        <taxon>Trombidiformes</taxon>
        <taxon>Prostigmata</taxon>
        <taxon>Eupodina</taxon>
        <taxon>Eriophyoidea</taxon>
        <taxon>Eriophyidae</taxon>
        <taxon>Eriophyinae</taxon>
        <taxon>Aceriini</taxon>
        <taxon>Aceria</taxon>
    </lineage>
</organism>
<dbReference type="SUPFAM" id="SSF46626">
    <property type="entry name" value="Cytochrome c"/>
    <property type="match status" value="1"/>
</dbReference>
<dbReference type="GO" id="GO:0020037">
    <property type="term" value="F:heme binding"/>
    <property type="evidence" value="ECO:0007669"/>
    <property type="project" value="InterPro"/>
</dbReference>
<accession>A0A6G1SQA4</accession>
<feature type="binding site" description="covalent" evidence="15">
    <location>
        <position position="200"/>
    </location>
    <ligand>
        <name>heme c</name>
        <dbReference type="ChEBI" id="CHEBI:61717"/>
    </ligand>
</feature>
<feature type="domain" description="Cytochrome c" evidence="17">
    <location>
        <begin position="64"/>
        <end position="216"/>
    </location>
</feature>
<comment type="cofactor">
    <cofactor evidence="15">
        <name>heme c</name>
        <dbReference type="ChEBI" id="CHEBI:61717"/>
    </cofactor>
    <text evidence="15">Binds 1 heme c group covalently per subunit.</text>
</comment>